<keyword evidence="2" id="KW-1185">Reference proteome</keyword>
<accession>A0A9W8VM37</accession>
<name>A0A9W8VM37_9HYPO</name>
<dbReference type="OrthoDB" id="4216928at2759"/>
<evidence type="ECO:0008006" key="3">
    <source>
        <dbReference type="Google" id="ProtNLM"/>
    </source>
</evidence>
<dbReference type="EMBL" id="JAOQAZ010000002">
    <property type="protein sequence ID" value="KAJ4270352.1"/>
    <property type="molecule type" value="Genomic_DNA"/>
</dbReference>
<evidence type="ECO:0000313" key="2">
    <source>
        <dbReference type="Proteomes" id="UP001152049"/>
    </source>
</evidence>
<protein>
    <recommendedName>
        <fullName evidence="3">Transcription factor gsfR2</fullName>
    </recommendedName>
</protein>
<sequence>MAYSVDDTPPIPSPLSPAMSALLNDIISNRPSLSPLELDFTMAASTVNRSSQPIQNLDDEGSSITTGSMFQERTEYGGRRIAAQALALAQNGQTSFIHHTQAGASAVLQDALAACALNAMANPANASIIKTEIARRAALLIDAVEIVLTHSSIVELDLLPPVQALLIYQCIRLFSMRDITQQAQAERDLVHLSSWSTKLQQKLLPFSAMEDWMDWVRQESIRRTVLFVEVLTGVYKFLKLGWDSAEGKVAHLGFTAQAALWEAKSAAEWKRAWTKSPRLELIVSTFSRDTENATPGDFEELGMLIRATFTGLEAFEEWLGGDKETLKKCGLREENMFPAY</sequence>
<comment type="caution">
    <text evidence="1">The sequence shown here is derived from an EMBL/GenBank/DDBJ whole genome shotgun (WGS) entry which is preliminary data.</text>
</comment>
<evidence type="ECO:0000313" key="1">
    <source>
        <dbReference type="EMBL" id="KAJ4270352.1"/>
    </source>
</evidence>
<gene>
    <name evidence="1" type="ORF">NW762_002031</name>
</gene>
<reference evidence="1" key="1">
    <citation type="submission" date="2022-09" db="EMBL/GenBank/DDBJ databases">
        <title>Fusarium specimens isolated from Avocado Roots.</title>
        <authorList>
            <person name="Stajich J."/>
            <person name="Roper C."/>
            <person name="Heimlech-Rivalta G."/>
        </authorList>
    </citation>
    <scope>NUCLEOTIDE SEQUENCE</scope>
    <source>
        <strain evidence="1">CF00136</strain>
    </source>
</reference>
<dbReference type="Proteomes" id="UP001152049">
    <property type="component" value="Unassembled WGS sequence"/>
</dbReference>
<organism evidence="1 2">
    <name type="scientific">Fusarium torreyae</name>
    <dbReference type="NCBI Taxonomy" id="1237075"/>
    <lineage>
        <taxon>Eukaryota</taxon>
        <taxon>Fungi</taxon>
        <taxon>Dikarya</taxon>
        <taxon>Ascomycota</taxon>
        <taxon>Pezizomycotina</taxon>
        <taxon>Sordariomycetes</taxon>
        <taxon>Hypocreomycetidae</taxon>
        <taxon>Hypocreales</taxon>
        <taxon>Nectriaceae</taxon>
        <taxon>Fusarium</taxon>
    </lineage>
</organism>
<dbReference type="AlphaFoldDB" id="A0A9W8VM37"/>
<proteinExistence type="predicted"/>